<dbReference type="OrthoDB" id="8244198at2"/>
<organism evidence="2 3">
    <name type="scientific">Ramlibacter humi</name>
    <dbReference type="NCBI Taxonomy" id="2530451"/>
    <lineage>
        <taxon>Bacteria</taxon>
        <taxon>Pseudomonadati</taxon>
        <taxon>Pseudomonadota</taxon>
        <taxon>Betaproteobacteria</taxon>
        <taxon>Burkholderiales</taxon>
        <taxon>Comamonadaceae</taxon>
        <taxon>Ramlibacter</taxon>
    </lineage>
</organism>
<evidence type="ECO:0000313" key="3">
    <source>
        <dbReference type="Proteomes" id="UP000297839"/>
    </source>
</evidence>
<name>A0A4Z0C7R0_9BURK</name>
<feature type="domain" description="YjiS-like" evidence="1">
    <location>
        <begin position="11"/>
        <end position="43"/>
    </location>
</feature>
<keyword evidence="3" id="KW-1185">Reference proteome</keyword>
<evidence type="ECO:0000313" key="2">
    <source>
        <dbReference type="EMBL" id="TFZ07706.1"/>
    </source>
</evidence>
<sequence length="95" mass="10294">METLIALCLNHLTARRRLRAARRELAALAQHELNDLGIGRSELPYLLAARGAAGGQGPVPGTIERSTPSRSTKWWYSAASACRPASQRMVSPSQP</sequence>
<dbReference type="InterPro" id="IPR009506">
    <property type="entry name" value="YjiS-like"/>
</dbReference>
<protein>
    <submittedName>
        <fullName evidence="2">DUF1127 domain-containing protein</fullName>
    </submittedName>
</protein>
<dbReference type="EMBL" id="SMLK01000001">
    <property type="protein sequence ID" value="TFZ07706.1"/>
    <property type="molecule type" value="Genomic_DNA"/>
</dbReference>
<comment type="caution">
    <text evidence="2">The sequence shown here is derived from an EMBL/GenBank/DDBJ whole genome shotgun (WGS) entry which is preliminary data.</text>
</comment>
<accession>A0A4Z0C7R0</accession>
<proteinExistence type="predicted"/>
<dbReference type="Proteomes" id="UP000297839">
    <property type="component" value="Unassembled WGS sequence"/>
</dbReference>
<dbReference type="Pfam" id="PF06568">
    <property type="entry name" value="YjiS-like"/>
    <property type="match status" value="1"/>
</dbReference>
<evidence type="ECO:0000259" key="1">
    <source>
        <dbReference type="Pfam" id="PF06568"/>
    </source>
</evidence>
<dbReference type="AlphaFoldDB" id="A0A4Z0C7R0"/>
<reference evidence="2 3" key="1">
    <citation type="submission" date="2019-03" db="EMBL/GenBank/DDBJ databases">
        <title>Ramlibacter sp. 18x22-1, whole genome shotgun sequence.</title>
        <authorList>
            <person name="Zhang X."/>
            <person name="Feng G."/>
            <person name="Zhu H."/>
        </authorList>
    </citation>
    <scope>NUCLEOTIDE SEQUENCE [LARGE SCALE GENOMIC DNA]</scope>
    <source>
        <strain evidence="2 3">18x22-1</strain>
    </source>
</reference>
<gene>
    <name evidence="2" type="ORF">EZ216_00640</name>
</gene>